<evidence type="ECO:0000313" key="2">
    <source>
        <dbReference type="Proteomes" id="UP000234190"/>
    </source>
</evidence>
<comment type="caution">
    <text evidence="1">The sequence shown here is derived from an EMBL/GenBank/DDBJ whole genome shotgun (WGS) entry which is preliminary data.</text>
</comment>
<dbReference type="AlphaFoldDB" id="A0A2N4U6T2"/>
<protein>
    <recommendedName>
        <fullName evidence="3">Lipoprotein</fullName>
    </recommendedName>
</protein>
<sequence>MKRNLLAFSGVVLCAGLAACGTPQDARELSQKTVEYRCGASGEQPLSVQYTFQGKEPLAAKVVYQNQVVDLTRATTSNADMVGNTFRGNGYTWTTEKFDADNVNTVTGNMLTQDASQVVNGQNTAVSNILVKDCRIGS</sequence>
<dbReference type="PROSITE" id="PS51257">
    <property type="entry name" value="PROKAR_LIPOPROTEIN"/>
    <property type="match status" value="1"/>
</dbReference>
<accession>A0A2N4U6T2</accession>
<evidence type="ECO:0000313" key="1">
    <source>
        <dbReference type="EMBL" id="PLC50723.1"/>
    </source>
</evidence>
<proteinExistence type="predicted"/>
<reference evidence="1 2" key="1">
    <citation type="submission" date="2017-10" db="EMBL/GenBank/DDBJ databases">
        <title>Two draft genome sequences of Pusillimonas sp. strains isolated from a nitrate- and radionuclide-contaminated groundwater in Russia.</title>
        <authorList>
            <person name="Grouzdev D.S."/>
            <person name="Tourova T.P."/>
            <person name="Goeva M.A."/>
            <person name="Babich T.L."/>
            <person name="Sokolova D.S."/>
            <person name="Abdullin R."/>
            <person name="Poltaraus A.B."/>
            <person name="Toshchakov S.V."/>
            <person name="Nazina T.N."/>
        </authorList>
    </citation>
    <scope>NUCLEOTIDE SEQUENCE [LARGE SCALE GENOMIC DNA]</scope>
    <source>
        <strain evidence="1 2">JR1/69-3-13</strain>
    </source>
</reference>
<keyword evidence="2" id="KW-1185">Reference proteome</keyword>
<dbReference type="RefSeq" id="WP_102073270.1">
    <property type="nucleotide sequence ID" value="NZ_PDNW01000004.1"/>
</dbReference>
<name>A0A2N4U6T2_9BURK</name>
<evidence type="ECO:0008006" key="3">
    <source>
        <dbReference type="Google" id="ProtNLM"/>
    </source>
</evidence>
<organism evidence="1 2">
    <name type="scientific">Pollutimonas subterranea</name>
    <dbReference type="NCBI Taxonomy" id="2045210"/>
    <lineage>
        <taxon>Bacteria</taxon>
        <taxon>Pseudomonadati</taxon>
        <taxon>Pseudomonadota</taxon>
        <taxon>Betaproteobacteria</taxon>
        <taxon>Burkholderiales</taxon>
        <taxon>Alcaligenaceae</taxon>
        <taxon>Pollutimonas</taxon>
    </lineage>
</organism>
<dbReference type="OrthoDB" id="8686679at2"/>
<gene>
    <name evidence="1" type="ORF">CR159_06915</name>
</gene>
<dbReference type="Proteomes" id="UP000234190">
    <property type="component" value="Unassembled WGS sequence"/>
</dbReference>
<dbReference type="EMBL" id="PDNW01000004">
    <property type="protein sequence ID" value="PLC50723.1"/>
    <property type="molecule type" value="Genomic_DNA"/>
</dbReference>